<evidence type="ECO:0000259" key="4">
    <source>
        <dbReference type="Pfam" id="PF13439"/>
    </source>
</evidence>
<organism evidence="5 6">
    <name type="scientific">Amycolatopsis bartoniae</name>
    <dbReference type="NCBI Taxonomy" id="941986"/>
    <lineage>
        <taxon>Bacteria</taxon>
        <taxon>Bacillati</taxon>
        <taxon>Actinomycetota</taxon>
        <taxon>Actinomycetes</taxon>
        <taxon>Pseudonocardiales</taxon>
        <taxon>Pseudonocardiaceae</taxon>
        <taxon>Amycolatopsis</taxon>
    </lineage>
</organism>
<dbReference type="Proteomes" id="UP000658656">
    <property type="component" value="Unassembled WGS sequence"/>
</dbReference>
<evidence type="ECO:0000256" key="1">
    <source>
        <dbReference type="ARBA" id="ARBA00022676"/>
    </source>
</evidence>
<dbReference type="Pfam" id="PF00534">
    <property type="entry name" value="Glycos_transf_1"/>
    <property type="match status" value="1"/>
</dbReference>
<keyword evidence="1" id="KW-0328">Glycosyltransferase</keyword>
<feature type="domain" description="Glycosyltransferase subfamily 4-like N-terminal" evidence="4">
    <location>
        <begin position="109"/>
        <end position="153"/>
    </location>
</feature>
<accession>A0A8H9M8A9</accession>
<sequence length="338" mass="35422">MHVVLPGDVGDETVPSGGNRYDQRLCAGLPGVHETALSEMWPRPGSTAGLAAALAAVPDGDVVLLDGLVACGVPEVVVPQASRLRLAVLVHLPLAEETGLAPDVAAELDARERETLHAAHAVVATGAEAARHLVTHHGLPSEKVHVVEPGVDPAPLARGTDGVSQLLCVASLTPRKGQDLLVEALATVEDPWRCTFAGPPKHAEYVARLRQSIRDHGWEDRCELAGPLTGKALDDAYDSADLVVLPSRAETYGMVVTEALARGLPVLVTDVADLAKTVAGAGIVVPPGNAGALAEGLRSWFADAGRRRSLRAAARVRRGMLAPWTETSRRMAAVLARL</sequence>
<dbReference type="Gene3D" id="3.40.50.2000">
    <property type="entry name" value="Glycogen Phosphorylase B"/>
    <property type="match status" value="2"/>
</dbReference>
<dbReference type="CDD" id="cd03801">
    <property type="entry name" value="GT4_PimA-like"/>
    <property type="match status" value="1"/>
</dbReference>
<proteinExistence type="predicted"/>
<dbReference type="EMBL" id="BNAV01000001">
    <property type="protein sequence ID" value="GHF33223.1"/>
    <property type="molecule type" value="Genomic_DNA"/>
</dbReference>
<gene>
    <name evidence="5" type="ORF">GCM10017566_02320</name>
</gene>
<keyword evidence="2 5" id="KW-0808">Transferase</keyword>
<reference evidence="5" key="1">
    <citation type="journal article" date="2014" name="Int. J. Syst. Evol. Microbiol.">
        <title>Complete genome sequence of Corynebacterium casei LMG S-19264T (=DSM 44701T), isolated from a smear-ripened cheese.</title>
        <authorList>
            <consortium name="US DOE Joint Genome Institute (JGI-PGF)"/>
            <person name="Walter F."/>
            <person name="Albersmeier A."/>
            <person name="Kalinowski J."/>
            <person name="Ruckert C."/>
        </authorList>
    </citation>
    <scope>NUCLEOTIDE SEQUENCE</scope>
    <source>
        <strain evidence="5">CGMCC 4.7679</strain>
    </source>
</reference>
<dbReference type="PANTHER" id="PTHR46401">
    <property type="entry name" value="GLYCOSYLTRANSFERASE WBBK-RELATED"/>
    <property type="match status" value="1"/>
</dbReference>
<evidence type="ECO:0000313" key="5">
    <source>
        <dbReference type="EMBL" id="GHF33223.1"/>
    </source>
</evidence>
<dbReference type="GO" id="GO:0009103">
    <property type="term" value="P:lipopolysaccharide biosynthetic process"/>
    <property type="evidence" value="ECO:0007669"/>
    <property type="project" value="TreeGrafter"/>
</dbReference>
<dbReference type="AlphaFoldDB" id="A0A8H9M8A9"/>
<evidence type="ECO:0000259" key="3">
    <source>
        <dbReference type="Pfam" id="PF00534"/>
    </source>
</evidence>
<comment type="caution">
    <text evidence="5">The sequence shown here is derived from an EMBL/GenBank/DDBJ whole genome shotgun (WGS) entry which is preliminary data.</text>
</comment>
<dbReference type="PANTHER" id="PTHR46401:SF2">
    <property type="entry name" value="GLYCOSYLTRANSFERASE WBBK-RELATED"/>
    <property type="match status" value="1"/>
</dbReference>
<protein>
    <submittedName>
        <fullName evidence="5">Glycosyl transferase</fullName>
    </submittedName>
</protein>
<evidence type="ECO:0000256" key="2">
    <source>
        <dbReference type="ARBA" id="ARBA00022679"/>
    </source>
</evidence>
<evidence type="ECO:0000313" key="6">
    <source>
        <dbReference type="Proteomes" id="UP000658656"/>
    </source>
</evidence>
<dbReference type="InterPro" id="IPR001296">
    <property type="entry name" value="Glyco_trans_1"/>
</dbReference>
<dbReference type="SUPFAM" id="SSF53756">
    <property type="entry name" value="UDP-Glycosyltransferase/glycogen phosphorylase"/>
    <property type="match status" value="1"/>
</dbReference>
<dbReference type="Pfam" id="PF13439">
    <property type="entry name" value="Glyco_transf_4"/>
    <property type="match status" value="1"/>
</dbReference>
<feature type="domain" description="Glycosyl transferase family 1" evidence="3">
    <location>
        <begin position="165"/>
        <end position="315"/>
    </location>
</feature>
<dbReference type="GO" id="GO:0016757">
    <property type="term" value="F:glycosyltransferase activity"/>
    <property type="evidence" value="ECO:0007669"/>
    <property type="project" value="UniProtKB-KW"/>
</dbReference>
<reference evidence="5" key="2">
    <citation type="submission" date="2020-09" db="EMBL/GenBank/DDBJ databases">
        <authorList>
            <person name="Sun Q."/>
            <person name="Zhou Y."/>
        </authorList>
    </citation>
    <scope>NUCLEOTIDE SEQUENCE</scope>
    <source>
        <strain evidence="5">CGMCC 4.7679</strain>
    </source>
</reference>
<name>A0A8H9M8A9_9PSEU</name>
<dbReference type="InterPro" id="IPR028098">
    <property type="entry name" value="Glyco_trans_4-like_N"/>
</dbReference>
<keyword evidence="6" id="KW-1185">Reference proteome</keyword>